<keyword evidence="1" id="KW-0812">Transmembrane</keyword>
<dbReference type="RefSeq" id="WP_115751503.1">
    <property type="nucleotide sequence ID" value="NZ_PIOD01000031.1"/>
</dbReference>
<feature type="transmembrane region" description="Helical" evidence="1">
    <location>
        <begin position="33"/>
        <end position="53"/>
    </location>
</feature>
<protein>
    <submittedName>
        <fullName evidence="2">Uncharacterized protein</fullName>
    </submittedName>
</protein>
<evidence type="ECO:0000313" key="2">
    <source>
        <dbReference type="EMBL" id="RDW14958.1"/>
    </source>
</evidence>
<sequence length="62" mass="7062">MFKSEIANRIISLIGFSIIVFALFNINTLGDPIAWSIVVVFTVFHLYGIINYLNENRNDSLN</sequence>
<keyword evidence="1" id="KW-0472">Membrane</keyword>
<dbReference type="OrthoDB" id="1434427at1239"/>
<feature type="transmembrane region" description="Helical" evidence="1">
    <location>
        <begin position="7"/>
        <end position="27"/>
    </location>
</feature>
<keyword evidence="1" id="KW-1133">Transmembrane helix</keyword>
<proteinExistence type="predicted"/>
<accession>A0A3D8PIB5</accession>
<reference evidence="3" key="1">
    <citation type="submission" date="2017-11" db="EMBL/GenBank/DDBJ databases">
        <authorList>
            <person name="Zhu W."/>
        </authorList>
    </citation>
    <scope>NUCLEOTIDE SEQUENCE [LARGE SCALE GENOMIC DNA]</scope>
    <source>
        <strain evidence="3">CAU 1051</strain>
    </source>
</reference>
<comment type="caution">
    <text evidence="2">The sequence shown here is derived from an EMBL/GenBank/DDBJ whole genome shotgun (WGS) entry which is preliminary data.</text>
</comment>
<dbReference type="EMBL" id="PIOD01000031">
    <property type="protein sequence ID" value="RDW14958.1"/>
    <property type="molecule type" value="Genomic_DNA"/>
</dbReference>
<evidence type="ECO:0000313" key="3">
    <source>
        <dbReference type="Proteomes" id="UP000256520"/>
    </source>
</evidence>
<gene>
    <name evidence="2" type="ORF">CWR45_19490</name>
</gene>
<name>A0A3D8PIB5_9BACI</name>
<evidence type="ECO:0000256" key="1">
    <source>
        <dbReference type="SAM" id="Phobius"/>
    </source>
</evidence>
<dbReference type="AlphaFoldDB" id="A0A3D8PIB5"/>
<keyword evidence="3" id="KW-1185">Reference proteome</keyword>
<dbReference type="Proteomes" id="UP000256520">
    <property type="component" value="Unassembled WGS sequence"/>
</dbReference>
<organism evidence="2 3">
    <name type="scientific">Oceanobacillus chungangensis</name>
    <dbReference type="NCBI Taxonomy" id="1229152"/>
    <lineage>
        <taxon>Bacteria</taxon>
        <taxon>Bacillati</taxon>
        <taxon>Bacillota</taxon>
        <taxon>Bacilli</taxon>
        <taxon>Bacillales</taxon>
        <taxon>Bacillaceae</taxon>
        <taxon>Oceanobacillus</taxon>
    </lineage>
</organism>